<feature type="domain" description="Neurotransmitter-gated ion-channel ligand-binding" evidence="4">
    <location>
        <begin position="200"/>
        <end position="335"/>
    </location>
</feature>
<proteinExistence type="predicted"/>
<name>A0A9N9QL56_9CUCU</name>
<dbReference type="EMBL" id="OU892287">
    <property type="protein sequence ID" value="CAG9762060.1"/>
    <property type="molecule type" value="Genomic_DNA"/>
</dbReference>
<keyword evidence="7" id="KW-1185">Reference proteome</keyword>
<dbReference type="Pfam" id="PF12248">
    <property type="entry name" value="Methyltransf_FA"/>
    <property type="match status" value="1"/>
</dbReference>
<dbReference type="InterPro" id="IPR022041">
    <property type="entry name" value="Methyltransf_FA"/>
</dbReference>
<reference evidence="6" key="1">
    <citation type="submission" date="2022-01" db="EMBL/GenBank/DDBJ databases">
        <authorList>
            <person name="King R."/>
        </authorList>
    </citation>
    <scope>NUCLEOTIDE SEQUENCE</scope>
</reference>
<dbReference type="InterPro" id="IPR036719">
    <property type="entry name" value="Neuro-gated_channel_TM_sf"/>
</dbReference>
<dbReference type="Gene3D" id="2.70.170.10">
    <property type="entry name" value="Neurotransmitter-gated ion-channel ligand-binding domain"/>
    <property type="match status" value="1"/>
</dbReference>
<keyword evidence="2" id="KW-0472">Membrane</keyword>
<feature type="signal peptide" evidence="3">
    <location>
        <begin position="1"/>
        <end position="17"/>
    </location>
</feature>
<keyword evidence="3" id="KW-0732">Signal</keyword>
<keyword evidence="2" id="KW-1133">Transmembrane helix</keyword>
<feature type="domain" description="Farnesoic acid O-methyl transferase" evidence="5">
    <location>
        <begin position="46"/>
        <end position="183"/>
    </location>
</feature>
<feature type="chain" id="PRO_5040418947" evidence="3">
    <location>
        <begin position="18"/>
        <end position="570"/>
    </location>
</feature>
<keyword evidence="2" id="KW-0812">Transmembrane</keyword>
<feature type="transmembrane region" description="Helical" evidence="2">
    <location>
        <begin position="395"/>
        <end position="414"/>
    </location>
</feature>
<dbReference type="OrthoDB" id="8182187at2759"/>
<dbReference type="GO" id="GO:0016020">
    <property type="term" value="C:membrane"/>
    <property type="evidence" value="ECO:0007669"/>
    <property type="project" value="UniProtKB-SubCell"/>
</dbReference>
<evidence type="ECO:0000313" key="6">
    <source>
        <dbReference type="EMBL" id="CAG9762060.1"/>
    </source>
</evidence>
<dbReference type="CDD" id="cd18989">
    <property type="entry name" value="LGIC_ECD_cation"/>
    <property type="match status" value="1"/>
</dbReference>
<evidence type="ECO:0000259" key="4">
    <source>
        <dbReference type="Pfam" id="PF02931"/>
    </source>
</evidence>
<accession>A0A9N9QL56</accession>
<feature type="transmembrane region" description="Helical" evidence="2">
    <location>
        <begin position="426"/>
        <end position="444"/>
    </location>
</feature>
<dbReference type="SUPFAM" id="SSF63712">
    <property type="entry name" value="Nicotinic receptor ligand binding domain-like"/>
    <property type="match status" value="1"/>
</dbReference>
<feature type="transmembrane region" description="Helical" evidence="2">
    <location>
        <begin position="456"/>
        <end position="475"/>
    </location>
</feature>
<comment type="subcellular location">
    <subcellularLocation>
        <location evidence="1">Membrane</location>
        <topology evidence="1">Multi-pass membrane protein</topology>
    </subcellularLocation>
</comment>
<evidence type="ECO:0000256" key="1">
    <source>
        <dbReference type="ARBA" id="ARBA00004141"/>
    </source>
</evidence>
<feature type="transmembrane region" description="Helical" evidence="2">
    <location>
        <begin position="538"/>
        <end position="567"/>
    </location>
</feature>
<dbReference type="InterPro" id="IPR006202">
    <property type="entry name" value="Neur_chan_lig-bd"/>
</dbReference>
<protein>
    <submittedName>
        <fullName evidence="6">Uncharacterized protein</fullName>
    </submittedName>
</protein>
<dbReference type="AlphaFoldDB" id="A0A9N9QL56"/>
<organism evidence="6 7">
    <name type="scientific">Ceutorhynchus assimilis</name>
    <name type="common">cabbage seed weevil</name>
    <dbReference type="NCBI Taxonomy" id="467358"/>
    <lineage>
        <taxon>Eukaryota</taxon>
        <taxon>Metazoa</taxon>
        <taxon>Ecdysozoa</taxon>
        <taxon>Arthropoda</taxon>
        <taxon>Hexapoda</taxon>
        <taxon>Insecta</taxon>
        <taxon>Pterygota</taxon>
        <taxon>Neoptera</taxon>
        <taxon>Endopterygota</taxon>
        <taxon>Coleoptera</taxon>
        <taxon>Polyphaga</taxon>
        <taxon>Cucujiformia</taxon>
        <taxon>Curculionidae</taxon>
        <taxon>Ceutorhynchinae</taxon>
        <taxon>Ceutorhynchus</taxon>
    </lineage>
</organism>
<dbReference type="InterPro" id="IPR038050">
    <property type="entry name" value="Neuro_actylchol_rec"/>
</dbReference>
<dbReference type="Proteomes" id="UP001152799">
    <property type="component" value="Chromosome 11"/>
</dbReference>
<dbReference type="Pfam" id="PF02931">
    <property type="entry name" value="Neur_chan_LBD"/>
    <property type="match status" value="1"/>
</dbReference>
<dbReference type="PANTHER" id="PTHR36695">
    <property type="entry name" value="AGAP008648-PA"/>
    <property type="match status" value="1"/>
</dbReference>
<gene>
    <name evidence="6" type="ORF">CEUTPL_LOCUS2745</name>
</gene>
<sequence length="570" mass="65459">MHYFSLLIILISTNSYCFCMIYKSNFTDLWKCQVSYSRTGSTYKDFYPVDVNENASLYIDFHFGVLASSDAHILLTASENVSKTDPVYEIVIGAGGNTFCDIRRMQKSDVRHSVRIKGLLSALDPSLFWLHITHDAKGGLIEVGREGENTSFIDWLDPELLPIRFISFSTWSGIEAKWYFNCDRSQSQEEIEKKMTAFEKLRRNLLTAYDPRAKNDSNVYMTVNVNYIKLNDYNPSIEIHATTSMTWHDEKLMWNSTLYDNISTFHALDTEIWKPEIKCFSVSNLTQSPTVIFASNQGEVNWNPDIHIQSICESAKLNNWPRDVISCKIIFGFSNGKILLDFNNTGSNLFLDSTNDWFILEATVFDIETKNVSKYLTPSFGFYFKLKRSSVSYNIIFFAPFIMISICLLLSFWVPPKRHMKLSLGGSQLVLGIISLLALAYFVPHTSNEVPFLVKLYGSFLIGSSISLIISIIIIQISCKRHSKPLHHFICKILTNKYVKIGLWLPNFVRPEDYGDLDISLSCTNLSRQEDNNKDQQYWTLLAIAIDRLSFLIYFPVIFIIIIKYIVSCL</sequence>
<dbReference type="SUPFAM" id="SSF90112">
    <property type="entry name" value="Neurotransmitter-gated ion-channel transmembrane pore"/>
    <property type="match status" value="1"/>
</dbReference>
<evidence type="ECO:0000256" key="3">
    <source>
        <dbReference type="SAM" id="SignalP"/>
    </source>
</evidence>
<evidence type="ECO:0000259" key="5">
    <source>
        <dbReference type="Pfam" id="PF12248"/>
    </source>
</evidence>
<evidence type="ECO:0000256" key="2">
    <source>
        <dbReference type="SAM" id="Phobius"/>
    </source>
</evidence>
<dbReference type="PANTHER" id="PTHR36695:SF12">
    <property type="entry name" value="AGAP008648-PA"/>
    <property type="match status" value="1"/>
</dbReference>
<dbReference type="InterPro" id="IPR036734">
    <property type="entry name" value="Neur_chan_lig-bd_sf"/>
</dbReference>
<evidence type="ECO:0000313" key="7">
    <source>
        <dbReference type="Proteomes" id="UP001152799"/>
    </source>
</evidence>
<dbReference type="Gene3D" id="1.20.58.390">
    <property type="entry name" value="Neurotransmitter-gated ion-channel transmembrane domain"/>
    <property type="match status" value="1"/>
</dbReference>
<dbReference type="GO" id="GO:0005230">
    <property type="term" value="F:extracellular ligand-gated monoatomic ion channel activity"/>
    <property type="evidence" value="ECO:0007669"/>
    <property type="project" value="InterPro"/>
</dbReference>